<evidence type="ECO:0000313" key="4">
    <source>
        <dbReference type="Proteomes" id="UP000824208"/>
    </source>
</evidence>
<reference evidence="3" key="1">
    <citation type="journal article" date="2021" name="PeerJ">
        <title>Extensive microbial diversity within the chicken gut microbiome revealed by metagenomics and culture.</title>
        <authorList>
            <person name="Gilroy R."/>
            <person name="Ravi A."/>
            <person name="Getino M."/>
            <person name="Pursley I."/>
            <person name="Horton D.L."/>
            <person name="Alikhan N.F."/>
            <person name="Baker D."/>
            <person name="Gharbi K."/>
            <person name="Hall N."/>
            <person name="Watson M."/>
            <person name="Adriaenssens E.M."/>
            <person name="Foster-Nyarko E."/>
            <person name="Jarju S."/>
            <person name="Secka A."/>
            <person name="Antonio M."/>
            <person name="Oren A."/>
            <person name="Chaudhuri R.R."/>
            <person name="La Ragione R."/>
            <person name="Hildebrand F."/>
            <person name="Pallen M.J."/>
        </authorList>
    </citation>
    <scope>NUCLEOTIDE SEQUENCE</scope>
    <source>
        <strain evidence="3">CHK189-11263</strain>
    </source>
</reference>
<comment type="caution">
    <text evidence="3">The sequence shown here is derived from an EMBL/GenBank/DDBJ whole genome shotgun (WGS) entry which is preliminary data.</text>
</comment>
<dbReference type="Pfam" id="PF01979">
    <property type="entry name" value="Amidohydro_1"/>
    <property type="match status" value="1"/>
</dbReference>
<sequence length="432" mass="46719">MASLIYNVTAVRMDEDHTVLPNAWVLVEGEHIAAVGSGPAPECREAIDGKGGILLPGLINAHTHVPMTAMRGYGDGHDLHDWLNNYIFPVEARWDDRAVRCCADLGLAEMIASGITCIADMYARTGVIAQQVAQAGLSANLSCGGVQFEEEFDPEKNHDCAVQRALTEEWHGYGGGQIRIDASLHAEYTSHDGLCRWMAEYAARHGLGMHVHLSETEKEHEECKLRHGGQTPAAYLAGLGVFEGRAIAAHCVWTEPEDWAILAGKKVTAVHNPVSNLKLGSGVAPVVELRKAGVNVALGTDGVSSNNCTDFFGDLKLAAILQNGVRRDPLALTAWDALEMATVNGARALGRKTGRIEAGYMADLILLDGEALNLIPCHDAANNLAYAAHGSNVVMNMARGKVIYRNGEFLTIDIDRVKREVRDYALPLLFQK</sequence>
<proteinExistence type="predicted"/>
<dbReference type="InterPro" id="IPR032466">
    <property type="entry name" value="Metal_Hydrolase"/>
</dbReference>
<dbReference type="SUPFAM" id="SSF51556">
    <property type="entry name" value="Metallo-dependent hydrolases"/>
    <property type="match status" value="1"/>
</dbReference>
<dbReference type="Gene3D" id="2.30.40.10">
    <property type="entry name" value="Urease, subunit C, domain 1"/>
    <property type="match status" value="1"/>
</dbReference>
<dbReference type="InterPro" id="IPR006680">
    <property type="entry name" value="Amidohydro-rel"/>
</dbReference>
<dbReference type="InterPro" id="IPR050287">
    <property type="entry name" value="MTA/SAH_deaminase"/>
</dbReference>
<evidence type="ECO:0000259" key="2">
    <source>
        <dbReference type="Pfam" id="PF01979"/>
    </source>
</evidence>
<dbReference type="SUPFAM" id="SSF51338">
    <property type="entry name" value="Composite domain of metallo-dependent hydrolases"/>
    <property type="match status" value="1"/>
</dbReference>
<accession>A0A9D2M995</accession>
<dbReference type="PANTHER" id="PTHR43794">
    <property type="entry name" value="AMINOHYDROLASE SSNA-RELATED"/>
    <property type="match status" value="1"/>
</dbReference>
<organism evidence="3 4">
    <name type="scientific">Candidatus Flavonifractor intestinipullorum</name>
    <dbReference type="NCBI Taxonomy" id="2838587"/>
    <lineage>
        <taxon>Bacteria</taxon>
        <taxon>Bacillati</taxon>
        <taxon>Bacillota</taxon>
        <taxon>Clostridia</taxon>
        <taxon>Eubacteriales</taxon>
        <taxon>Oscillospiraceae</taxon>
        <taxon>Flavonifractor</taxon>
    </lineage>
</organism>
<dbReference type="InterPro" id="IPR011059">
    <property type="entry name" value="Metal-dep_hydrolase_composite"/>
</dbReference>
<evidence type="ECO:0000256" key="1">
    <source>
        <dbReference type="ARBA" id="ARBA00022801"/>
    </source>
</evidence>
<name>A0A9D2M995_9FIRM</name>
<evidence type="ECO:0000313" key="3">
    <source>
        <dbReference type="EMBL" id="HJB56137.1"/>
    </source>
</evidence>
<dbReference type="Gene3D" id="3.20.20.140">
    <property type="entry name" value="Metal-dependent hydrolases"/>
    <property type="match status" value="1"/>
</dbReference>
<dbReference type="Proteomes" id="UP000824208">
    <property type="component" value="Unassembled WGS sequence"/>
</dbReference>
<protein>
    <submittedName>
        <fullName evidence="3">Amidohydrolase</fullName>
    </submittedName>
</protein>
<keyword evidence="1" id="KW-0378">Hydrolase</keyword>
<dbReference type="CDD" id="cd01298">
    <property type="entry name" value="ATZ_TRZ_like"/>
    <property type="match status" value="1"/>
</dbReference>
<reference evidence="3" key="2">
    <citation type="submission" date="2021-04" db="EMBL/GenBank/DDBJ databases">
        <authorList>
            <person name="Gilroy R."/>
        </authorList>
    </citation>
    <scope>NUCLEOTIDE SEQUENCE</scope>
    <source>
        <strain evidence="3">CHK189-11263</strain>
    </source>
</reference>
<dbReference type="AlphaFoldDB" id="A0A9D2M995"/>
<gene>
    <name evidence="3" type="ORF">H9714_01145</name>
</gene>
<dbReference type="EMBL" id="DWYC01000013">
    <property type="protein sequence ID" value="HJB56137.1"/>
    <property type="molecule type" value="Genomic_DNA"/>
</dbReference>
<dbReference type="GO" id="GO:0016810">
    <property type="term" value="F:hydrolase activity, acting on carbon-nitrogen (but not peptide) bonds"/>
    <property type="evidence" value="ECO:0007669"/>
    <property type="project" value="InterPro"/>
</dbReference>
<dbReference type="PANTHER" id="PTHR43794:SF11">
    <property type="entry name" value="AMIDOHYDROLASE-RELATED DOMAIN-CONTAINING PROTEIN"/>
    <property type="match status" value="1"/>
</dbReference>
<feature type="domain" description="Amidohydrolase-related" evidence="2">
    <location>
        <begin position="53"/>
        <end position="402"/>
    </location>
</feature>